<dbReference type="Proteomes" id="UP000504608">
    <property type="component" value="Unplaced"/>
</dbReference>
<accession>A0A6J1JR68</accession>
<dbReference type="PANTHER" id="PTHR33450">
    <property type="entry name" value="EMB|CAB67623.1-RELATED"/>
    <property type="match status" value="1"/>
</dbReference>
<proteinExistence type="predicted"/>
<protein>
    <submittedName>
        <fullName evidence="3">Uncharacterized protein LOC111486727</fullName>
    </submittedName>
</protein>
<dbReference type="InterPro" id="IPR008480">
    <property type="entry name" value="DUF761_pln"/>
</dbReference>
<dbReference type="PANTHER" id="PTHR33450:SF12">
    <property type="entry name" value="COTTON FIBER PROTEIN"/>
    <property type="match status" value="1"/>
</dbReference>
<evidence type="ECO:0000313" key="2">
    <source>
        <dbReference type="Proteomes" id="UP000504608"/>
    </source>
</evidence>
<name>A0A6J1JR68_CUCMA</name>
<dbReference type="Pfam" id="PF05553">
    <property type="entry name" value="DUF761"/>
    <property type="match status" value="1"/>
</dbReference>
<dbReference type="OrthoDB" id="684076at2759"/>
<organism evidence="2 3">
    <name type="scientific">Cucurbita maxima</name>
    <name type="common">Pumpkin</name>
    <name type="synonym">Winter squash</name>
    <dbReference type="NCBI Taxonomy" id="3661"/>
    <lineage>
        <taxon>Eukaryota</taxon>
        <taxon>Viridiplantae</taxon>
        <taxon>Streptophyta</taxon>
        <taxon>Embryophyta</taxon>
        <taxon>Tracheophyta</taxon>
        <taxon>Spermatophyta</taxon>
        <taxon>Magnoliopsida</taxon>
        <taxon>eudicotyledons</taxon>
        <taxon>Gunneridae</taxon>
        <taxon>Pentapetalae</taxon>
        <taxon>rosids</taxon>
        <taxon>fabids</taxon>
        <taxon>Cucurbitales</taxon>
        <taxon>Cucurbitaceae</taxon>
        <taxon>Cucurbiteae</taxon>
        <taxon>Cucurbita</taxon>
    </lineage>
</organism>
<feature type="region of interest" description="Disordered" evidence="1">
    <location>
        <begin position="78"/>
        <end position="104"/>
    </location>
</feature>
<dbReference type="KEGG" id="cmax:111486727"/>
<evidence type="ECO:0000313" key="3">
    <source>
        <dbReference type="RefSeq" id="XP_022989728.1"/>
    </source>
</evidence>
<evidence type="ECO:0000256" key="1">
    <source>
        <dbReference type="SAM" id="MobiDB-lite"/>
    </source>
</evidence>
<dbReference type="RefSeq" id="XP_022989728.1">
    <property type="nucleotide sequence ID" value="XM_023133960.1"/>
</dbReference>
<dbReference type="AlphaFoldDB" id="A0A6J1JR68"/>
<gene>
    <name evidence="3" type="primary">LOC111486727</name>
</gene>
<feature type="compositionally biased region" description="Acidic residues" evidence="1">
    <location>
        <begin position="78"/>
        <end position="90"/>
    </location>
</feature>
<reference evidence="3" key="1">
    <citation type="submission" date="2025-08" db="UniProtKB">
        <authorList>
            <consortium name="RefSeq"/>
        </authorList>
    </citation>
    <scope>IDENTIFICATION</scope>
    <source>
        <tissue evidence="3">Young leaves</tissue>
    </source>
</reference>
<keyword evidence="2" id="KW-1185">Reference proteome</keyword>
<dbReference type="GeneID" id="111486727"/>
<sequence>MKKESLSNMVKQMACGLRAMVKRKARALKARLIIYSLLAQSNFLVSSIPLSTVIHQQNQCQIQAAELEEAQEHQGVVEEETGAETGEETGAETGAETGEETGAKTGEWAELETEAAVGRTNGWSVIEMVKNSKEEAGEEFSLEKDIDDVADLFIRNFHSQMRMQKQNSLNRYHKMLSS</sequence>